<proteinExistence type="predicted"/>
<comment type="caution">
    <text evidence="1">The sequence shown here is derived from an EMBL/GenBank/DDBJ whole genome shotgun (WGS) entry which is preliminary data.</text>
</comment>
<dbReference type="EMBL" id="NCKW01020405">
    <property type="protein sequence ID" value="POM58002.1"/>
    <property type="molecule type" value="Genomic_DNA"/>
</dbReference>
<sequence length="79" mass="9135">MHDSLRLEVTASMANISDRNSAEMLEIQGHLANLVQGMTNMVTTLWLKMLRELLCKRGIRFFSRPTAHNRQQKLHQSNN</sequence>
<reference evidence="1 2" key="1">
    <citation type="journal article" date="2017" name="Genome Biol. Evol.">
        <title>Phytophthora megakarya and P. palmivora, closely related causal agents of cacao black pod rot, underwent increases in genome sizes and gene numbers by different mechanisms.</title>
        <authorList>
            <person name="Ali S.S."/>
            <person name="Shao J."/>
            <person name="Lary D.J."/>
            <person name="Kronmiller B."/>
            <person name="Shen D."/>
            <person name="Strem M.D."/>
            <person name="Amoako-Attah I."/>
            <person name="Akrofi A.Y."/>
            <person name="Begoude B.A."/>
            <person name="Ten Hoopen G.M."/>
            <person name="Coulibaly K."/>
            <person name="Kebe B.I."/>
            <person name="Melnick R.L."/>
            <person name="Guiltinan M.J."/>
            <person name="Tyler B.M."/>
            <person name="Meinhardt L.W."/>
            <person name="Bailey B.A."/>
        </authorList>
    </citation>
    <scope>NUCLEOTIDE SEQUENCE [LARGE SCALE GENOMIC DNA]</scope>
    <source>
        <strain evidence="2">sbr112.9</strain>
    </source>
</reference>
<organism evidence="1 2">
    <name type="scientific">Phytophthora palmivora</name>
    <dbReference type="NCBI Taxonomy" id="4796"/>
    <lineage>
        <taxon>Eukaryota</taxon>
        <taxon>Sar</taxon>
        <taxon>Stramenopiles</taxon>
        <taxon>Oomycota</taxon>
        <taxon>Peronosporomycetes</taxon>
        <taxon>Peronosporales</taxon>
        <taxon>Peronosporaceae</taxon>
        <taxon>Phytophthora</taxon>
    </lineage>
</organism>
<dbReference type="AlphaFoldDB" id="A0A2P4WXI3"/>
<dbReference type="OrthoDB" id="129217at2759"/>
<accession>A0A2P4WXI3</accession>
<dbReference type="Proteomes" id="UP000237271">
    <property type="component" value="Unassembled WGS sequence"/>
</dbReference>
<gene>
    <name evidence="1" type="ORF">PHPALM_37412</name>
</gene>
<keyword evidence="2" id="KW-1185">Reference proteome</keyword>
<protein>
    <submittedName>
        <fullName evidence="1">Uncharacterized protein</fullName>
    </submittedName>
</protein>
<name>A0A2P4WXI3_9STRA</name>
<evidence type="ECO:0000313" key="1">
    <source>
        <dbReference type="EMBL" id="POM58002.1"/>
    </source>
</evidence>
<evidence type="ECO:0000313" key="2">
    <source>
        <dbReference type="Proteomes" id="UP000237271"/>
    </source>
</evidence>